<feature type="compositionally biased region" description="Polar residues" evidence="1">
    <location>
        <begin position="174"/>
        <end position="190"/>
    </location>
</feature>
<evidence type="ECO:0000313" key="2">
    <source>
        <dbReference type="EnsemblMetazoa" id="PPA12727.1"/>
    </source>
</evidence>
<feature type="region of interest" description="Disordered" evidence="1">
    <location>
        <begin position="398"/>
        <end position="533"/>
    </location>
</feature>
<feature type="region of interest" description="Disordered" evidence="1">
    <location>
        <begin position="266"/>
        <end position="305"/>
    </location>
</feature>
<accession>A0A2A6C4W5</accession>
<dbReference type="AlphaFoldDB" id="A0A2A6C4W5"/>
<evidence type="ECO:0000313" key="3">
    <source>
        <dbReference type="Proteomes" id="UP000005239"/>
    </source>
</evidence>
<feature type="compositionally biased region" description="Polar residues" evidence="1">
    <location>
        <begin position="143"/>
        <end position="161"/>
    </location>
</feature>
<dbReference type="Gene3D" id="2.60.40.10">
    <property type="entry name" value="Immunoglobulins"/>
    <property type="match status" value="1"/>
</dbReference>
<dbReference type="Proteomes" id="UP000005239">
    <property type="component" value="Unassembled WGS sequence"/>
</dbReference>
<feature type="compositionally biased region" description="Basic and acidic residues" evidence="1">
    <location>
        <begin position="435"/>
        <end position="454"/>
    </location>
</feature>
<feature type="compositionally biased region" description="Low complexity" evidence="1">
    <location>
        <begin position="206"/>
        <end position="215"/>
    </location>
</feature>
<organism evidence="2 3">
    <name type="scientific">Pristionchus pacificus</name>
    <name type="common">Parasitic nematode worm</name>
    <dbReference type="NCBI Taxonomy" id="54126"/>
    <lineage>
        <taxon>Eukaryota</taxon>
        <taxon>Metazoa</taxon>
        <taxon>Ecdysozoa</taxon>
        <taxon>Nematoda</taxon>
        <taxon>Chromadorea</taxon>
        <taxon>Rhabditida</taxon>
        <taxon>Rhabditina</taxon>
        <taxon>Diplogasteromorpha</taxon>
        <taxon>Diplogasteroidea</taxon>
        <taxon>Neodiplogasteridae</taxon>
        <taxon>Pristionchus</taxon>
    </lineage>
</organism>
<dbReference type="EnsemblMetazoa" id="PPA12727.1">
    <property type="protein sequence ID" value="PPA12727.1"/>
    <property type="gene ID" value="WBGene00102281"/>
</dbReference>
<feature type="region of interest" description="Disordered" evidence="1">
    <location>
        <begin position="97"/>
        <end position="228"/>
    </location>
</feature>
<sequence>MIIQRINYLYTELYFGTLLECKCLTRSLMWRINSLLLTLLLCLNMLSMKVNLSTVQEDDEEREETRRTEQNSASFVSGAQAINRINEDEMTRRKKHEFIENDPRFNNTFNPKEHSWEPSPYHSRIEERGDQENHPLRGDSRSILPSSFDTSKSNRSANKSVKFSEKTETRVLTPLSSSESATTLITSNERVTAVKSRTKTTQGDLPSISSSSHPSTVPLKGIPSSPSESIVSTASSVYVSTPNDRLSKQQISRSLRARFSDISAIEGTGKSGNHSGGFLSLPSQDSKQIQRGPLPPTQPSSNDTLTNSDIINIVQHTDKTANLMSALDNARKQPKKMRKVDFSQSVRSTRSSVGGGEEPRSTISSCQPSLTPLYSSTNMNISSNRPLSTTFITNSSMKESIGRGGERGERLPDVSTSMSSRREMSMRNESMSTSSRRETSMRNEENGGKERLPEIRPSIRIGEKNGEMNRQNGISSLPPRPPLRSTHRINDEPLRRNETNTSTCSGVSSRSCQSDLDRVDSRAENVTSGASNKSDRLVTSEMRELDFGFVNVGDSRIITFKARSALDIPVTCHYSLKSDTKQQKERKREPLFTILDGTEVIIQPRGDICVKVEFTPQKDCKHMDKLNISLSGGGFSQRFGIKTIGSGGRAHLELVKRPGLLVHRSGDHVLTTDSDGPITLGMENVGKRSMYVRAVVLDGYGKKMEGDIFSPSHSFVIGANVKQPLKVDISRVRMNDSGRCTSSLSSVSGMGIRRSSTTSVNSIGSSASSVHLTAPITNIVDDDSDQDRTLIADDTFRGNETMISMMPDLTVLKIQR</sequence>
<evidence type="ECO:0000256" key="1">
    <source>
        <dbReference type="SAM" id="MobiDB-lite"/>
    </source>
</evidence>
<feature type="compositionally biased region" description="Basic and acidic residues" evidence="1">
    <location>
        <begin position="400"/>
        <end position="412"/>
    </location>
</feature>
<feature type="compositionally biased region" description="Basic and acidic residues" evidence="1">
    <location>
        <begin position="123"/>
        <end position="140"/>
    </location>
</feature>
<keyword evidence="3" id="KW-1185">Reference proteome</keyword>
<protein>
    <submittedName>
        <fullName evidence="2">Uncharacterized protein</fullName>
    </submittedName>
</protein>
<gene>
    <name evidence="2" type="primary">WBGene00102281</name>
</gene>
<feature type="region of interest" description="Disordered" evidence="1">
    <location>
        <begin position="328"/>
        <end position="370"/>
    </location>
</feature>
<accession>A0A8R1U8W3</accession>
<feature type="compositionally biased region" description="Low complexity" evidence="1">
    <location>
        <begin position="343"/>
        <end position="352"/>
    </location>
</feature>
<feature type="compositionally biased region" description="Basic and acidic residues" evidence="1">
    <location>
        <begin position="488"/>
        <end position="498"/>
    </location>
</feature>
<name>A0A2A6C4W5_PRIPA</name>
<reference evidence="2" key="2">
    <citation type="submission" date="2022-06" db="UniProtKB">
        <authorList>
            <consortium name="EnsemblMetazoa"/>
        </authorList>
    </citation>
    <scope>IDENTIFICATION</scope>
    <source>
        <strain evidence="2">PS312</strain>
    </source>
</reference>
<feature type="region of interest" description="Disordered" evidence="1">
    <location>
        <begin position="54"/>
        <end position="75"/>
    </location>
</feature>
<reference evidence="3" key="1">
    <citation type="journal article" date="2008" name="Nat. Genet.">
        <title>The Pristionchus pacificus genome provides a unique perspective on nematode lifestyle and parasitism.</title>
        <authorList>
            <person name="Dieterich C."/>
            <person name="Clifton S.W."/>
            <person name="Schuster L.N."/>
            <person name="Chinwalla A."/>
            <person name="Delehaunty K."/>
            <person name="Dinkelacker I."/>
            <person name="Fulton L."/>
            <person name="Fulton R."/>
            <person name="Godfrey J."/>
            <person name="Minx P."/>
            <person name="Mitreva M."/>
            <person name="Roeseler W."/>
            <person name="Tian H."/>
            <person name="Witte H."/>
            <person name="Yang S.P."/>
            <person name="Wilson R.K."/>
            <person name="Sommer R.J."/>
        </authorList>
    </citation>
    <scope>NUCLEOTIDE SEQUENCE [LARGE SCALE GENOMIC DNA]</scope>
    <source>
        <strain evidence="3">PS312</strain>
    </source>
</reference>
<feature type="compositionally biased region" description="Polar residues" evidence="1">
    <location>
        <begin position="499"/>
        <end position="514"/>
    </location>
</feature>
<feature type="compositionally biased region" description="Polar residues" evidence="1">
    <location>
        <begin position="361"/>
        <end position="370"/>
    </location>
</feature>
<dbReference type="InterPro" id="IPR013783">
    <property type="entry name" value="Ig-like_fold"/>
</dbReference>
<proteinExistence type="predicted"/>